<dbReference type="AlphaFoldDB" id="A0A6L8W6N8"/>
<dbReference type="InterPro" id="IPR029056">
    <property type="entry name" value="Ribokinase-like"/>
</dbReference>
<protein>
    <recommendedName>
        <fullName evidence="11">Hydroxyethylthiazole kinase</fullName>
        <ecNumber evidence="11">2.7.1.50</ecNumber>
    </recommendedName>
    <alternativeName>
        <fullName evidence="11">4-methyl-5-beta-hydroxyethylthiazole kinase</fullName>
        <shortName evidence="11">TH kinase</shortName>
        <shortName evidence="11">Thz kinase</shortName>
    </alternativeName>
</protein>
<feature type="binding site" evidence="11">
    <location>
        <position position="152"/>
    </location>
    <ligand>
        <name>ATP</name>
        <dbReference type="ChEBI" id="CHEBI:30616"/>
    </ligand>
</feature>
<comment type="catalytic activity">
    <reaction evidence="1 11">
        <text>5-(2-hydroxyethyl)-4-methylthiazole + ATP = 4-methyl-5-(2-phosphooxyethyl)-thiazole + ADP + H(+)</text>
        <dbReference type="Rhea" id="RHEA:24212"/>
        <dbReference type="ChEBI" id="CHEBI:15378"/>
        <dbReference type="ChEBI" id="CHEBI:17957"/>
        <dbReference type="ChEBI" id="CHEBI:30616"/>
        <dbReference type="ChEBI" id="CHEBI:58296"/>
        <dbReference type="ChEBI" id="CHEBI:456216"/>
        <dbReference type="EC" id="2.7.1.50"/>
    </reaction>
</comment>
<dbReference type="GO" id="GO:0000287">
    <property type="term" value="F:magnesium ion binding"/>
    <property type="evidence" value="ECO:0007669"/>
    <property type="project" value="UniProtKB-UniRule"/>
</dbReference>
<dbReference type="GO" id="GO:0009228">
    <property type="term" value="P:thiamine biosynthetic process"/>
    <property type="evidence" value="ECO:0007669"/>
    <property type="project" value="UniProtKB-KW"/>
</dbReference>
<dbReference type="GO" id="GO:0009229">
    <property type="term" value="P:thiamine diphosphate biosynthetic process"/>
    <property type="evidence" value="ECO:0007669"/>
    <property type="project" value="UniProtKB-UniRule"/>
</dbReference>
<comment type="similarity">
    <text evidence="11">Belongs to the Thz kinase family.</text>
</comment>
<evidence type="ECO:0000256" key="3">
    <source>
        <dbReference type="ARBA" id="ARBA00004868"/>
    </source>
</evidence>
<evidence type="ECO:0000256" key="5">
    <source>
        <dbReference type="ARBA" id="ARBA00022723"/>
    </source>
</evidence>
<dbReference type="PRINTS" id="PR01099">
    <property type="entry name" value="HYETHTZKNASE"/>
</dbReference>
<keyword evidence="10 11" id="KW-0784">Thiamine biosynthesis</keyword>
<evidence type="ECO:0000256" key="2">
    <source>
        <dbReference type="ARBA" id="ARBA00001946"/>
    </source>
</evidence>
<evidence type="ECO:0000256" key="1">
    <source>
        <dbReference type="ARBA" id="ARBA00001771"/>
    </source>
</evidence>
<reference evidence="12 13" key="1">
    <citation type="submission" date="2019-12" db="EMBL/GenBank/DDBJ databases">
        <title>Snethiella sp. nov. sp. isolated from sea sand.</title>
        <authorList>
            <person name="Kim J."/>
            <person name="Jeong S.E."/>
            <person name="Jung H.S."/>
            <person name="Jeon C.O."/>
        </authorList>
    </citation>
    <scope>NUCLEOTIDE SEQUENCE [LARGE SCALE GENOMIC DNA]</scope>
    <source>
        <strain evidence="12 13">DP05</strain>
    </source>
</reference>
<dbReference type="GO" id="GO:0004417">
    <property type="term" value="F:hydroxyethylthiazole kinase activity"/>
    <property type="evidence" value="ECO:0007669"/>
    <property type="project" value="UniProtKB-UniRule"/>
</dbReference>
<dbReference type="PIRSF" id="PIRSF000513">
    <property type="entry name" value="Thz_kinase"/>
    <property type="match status" value="1"/>
</dbReference>
<keyword evidence="13" id="KW-1185">Reference proteome</keyword>
<dbReference type="HAMAP" id="MF_00228">
    <property type="entry name" value="Thz_kinase"/>
    <property type="match status" value="1"/>
</dbReference>
<organism evidence="12 13">
    <name type="scientific">Sneathiella litorea</name>
    <dbReference type="NCBI Taxonomy" id="2606216"/>
    <lineage>
        <taxon>Bacteria</taxon>
        <taxon>Pseudomonadati</taxon>
        <taxon>Pseudomonadota</taxon>
        <taxon>Alphaproteobacteria</taxon>
        <taxon>Sneathiellales</taxon>
        <taxon>Sneathiellaceae</taxon>
        <taxon>Sneathiella</taxon>
    </lineage>
</organism>
<dbReference type="SUPFAM" id="SSF53613">
    <property type="entry name" value="Ribokinase-like"/>
    <property type="match status" value="1"/>
</dbReference>
<name>A0A6L8W6N8_9PROT</name>
<comment type="function">
    <text evidence="11">Catalyzes the phosphorylation of the hydroxyl group of 4-methyl-5-beta-hydroxyethylthiazole (THZ).</text>
</comment>
<feature type="binding site" evidence="11">
    <location>
        <position position="50"/>
    </location>
    <ligand>
        <name>substrate</name>
    </ligand>
</feature>
<keyword evidence="4 11" id="KW-0808">Transferase</keyword>
<keyword evidence="6 11" id="KW-0547">Nucleotide-binding</keyword>
<dbReference type="EC" id="2.7.1.50" evidence="11"/>
<dbReference type="Proteomes" id="UP000476030">
    <property type="component" value="Unassembled WGS sequence"/>
</dbReference>
<keyword evidence="7 11" id="KW-0418">Kinase</keyword>
<comment type="caution">
    <text evidence="12">The sequence shown here is derived from an EMBL/GenBank/DDBJ whole genome shotgun (WGS) entry which is preliminary data.</text>
</comment>
<proteinExistence type="inferred from homology"/>
<evidence type="ECO:0000256" key="4">
    <source>
        <dbReference type="ARBA" id="ARBA00022679"/>
    </source>
</evidence>
<dbReference type="CDD" id="cd01170">
    <property type="entry name" value="THZ_kinase"/>
    <property type="match status" value="1"/>
</dbReference>
<dbReference type="Gene3D" id="3.40.1190.20">
    <property type="match status" value="2"/>
</dbReference>
<sequence>MEGRNMRDNQAEQLLGAINAQRPAVHCLTNTVVQALTANMLLAVGAVPSMSSDIKEVADFTASAKALIINLGTLDWSRIQAIEAAIATAREKNIPWILDPVLIDRAPQRLAYAKELINHRPALIRGNKGEIAALSPETGDLARKTGAVIAVTGVTDLITDGRNEITLSGGHEMMSRVTGVGCAGTALLGAYLAVAPLENRLDAVTAGLSLLKSAGEKAARLSNGPGTFAASLLDEIFQICQSNLQERKEK</sequence>
<evidence type="ECO:0000313" key="13">
    <source>
        <dbReference type="Proteomes" id="UP000476030"/>
    </source>
</evidence>
<keyword evidence="5 11" id="KW-0479">Metal-binding</keyword>
<comment type="cofactor">
    <cofactor evidence="2 11">
        <name>Mg(2+)</name>
        <dbReference type="ChEBI" id="CHEBI:18420"/>
    </cofactor>
</comment>
<dbReference type="Pfam" id="PF02110">
    <property type="entry name" value="HK"/>
    <property type="match status" value="2"/>
</dbReference>
<evidence type="ECO:0000256" key="6">
    <source>
        <dbReference type="ARBA" id="ARBA00022741"/>
    </source>
</evidence>
<dbReference type="EMBL" id="WTUW01000001">
    <property type="protein sequence ID" value="MZR29857.1"/>
    <property type="molecule type" value="Genomic_DNA"/>
</dbReference>
<accession>A0A6L8W6N8</accession>
<evidence type="ECO:0000256" key="9">
    <source>
        <dbReference type="ARBA" id="ARBA00022842"/>
    </source>
</evidence>
<evidence type="ECO:0000313" key="12">
    <source>
        <dbReference type="EMBL" id="MZR29857.1"/>
    </source>
</evidence>
<dbReference type="GO" id="GO:0005524">
    <property type="term" value="F:ATP binding"/>
    <property type="evidence" value="ECO:0007669"/>
    <property type="project" value="UniProtKB-UniRule"/>
</dbReference>
<feature type="binding site" evidence="11">
    <location>
        <position position="125"/>
    </location>
    <ligand>
        <name>ATP</name>
        <dbReference type="ChEBI" id="CHEBI:30616"/>
    </ligand>
</feature>
<comment type="pathway">
    <text evidence="3 11">Cofactor biosynthesis; thiamine diphosphate biosynthesis; 4-methyl-5-(2-phosphoethyl)-thiazole from 5-(2-hydroxyethyl)-4-methylthiazole: step 1/1.</text>
</comment>
<evidence type="ECO:0000256" key="11">
    <source>
        <dbReference type="HAMAP-Rule" id="MF_00228"/>
    </source>
</evidence>
<keyword evidence="9 11" id="KW-0460">Magnesium</keyword>
<evidence type="ECO:0000256" key="7">
    <source>
        <dbReference type="ARBA" id="ARBA00022777"/>
    </source>
</evidence>
<keyword evidence="8 11" id="KW-0067">ATP-binding</keyword>
<evidence type="ECO:0000256" key="8">
    <source>
        <dbReference type="ARBA" id="ARBA00022840"/>
    </source>
</evidence>
<evidence type="ECO:0000256" key="10">
    <source>
        <dbReference type="ARBA" id="ARBA00022977"/>
    </source>
</evidence>
<dbReference type="InterPro" id="IPR000417">
    <property type="entry name" value="Hyethyz_kinase"/>
</dbReference>
<dbReference type="UniPathway" id="UPA00060">
    <property type="reaction ID" value="UER00139"/>
</dbReference>
<gene>
    <name evidence="11" type="primary">thiM</name>
    <name evidence="12" type="ORF">GQE98_04325</name>
</gene>
<feature type="binding site" evidence="11">
    <location>
        <position position="179"/>
    </location>
    <ligand>
        <name>substrate</name>
    </ligand>
</feature>